<proteinExistence type="predicted"/>
<sequence>MIFEIKQTEKSYRLIQFKLFTILFLKVLSAFS</sequence>
<dbReference type="Proteomes" id="UP000007091">
    <property type="component" value="Chromosome"/>
</dbReference>
<dbReference type="EMBL" id="FN598874">
    <property type="protein sequence ID" value="CBI66127.1"/>
    <property type="molecule type" value="Genomic_DNA"/>
</dbReference>
<dbReference type="HOGENOM" id="CLU_3389781_0_0_7"/>
<organism evidence="1 2">
    <name type="scientific">Helicobacter pylori (strain B8)</name>
    <dbReference type="NCBI Taxonomy" id="693745"/>
    <lineage>
        <taxon>Bacteria</taxon>
        <taxon>Pseudomonadati</taxon>
        <taxon>Campylobacterota</taxon>
        <taxon>Epsilonproteobacteria</taxon>
        <taxon>Campylobacterales</taxon>
        <taxon>Helicobacteraceae</taxon>
        <taxon>Helicobacter</taxon>
    </lineage>
</organism>
<gene>
    <name evidence="1" type="ordered locus">HPB8_570</name>
</gene>
<evidence type="ECO:0000313" key="2">
    <source>
        <dbReference type="Proteomes" id="UP000007091"/>
    </source>
</evidence>
<accession>D7FD70</accession>
<reference evidence="1 2" key="1">
    <citation type="journal article" date="2010" name="BMC Genomics">
        <title>Sequencing, annotation, and comparative genome analysis of the gerbil-adapted Helicobacter pylori strain B8.</title>
        <authorList>
            <person name="Farnbacher M."/>
            <person name="Jahns T."/>
            <person name="Willrodt D."/>
            <person name="Daniel R."/>
            <person name="Haas R."/>
            <person name="Goesmann A."/>
            <person name="Kurtz S."/>
            <person name="Rieder G."/>
        </authorList>
    </citation>
    <scope>NUCLEOTIDE SEQUENCE [LARGE SCALE GENOMIC DNA]</scope>
    <source>
        <strain evidence="1 2">B8</strain>
    </source>
</reference>
<name>D7FD70_HELP3</name>
<dbReference type="KEGG" id="hpl:HPB8_570"/>
<protein>
    <submittedName>
        <fullName evidence="1">Uncharacterized protein</fullName>
    </submittedName>
</protein>
<evidence type="ECO:0000313" key="1">
    <source>
        <dbReference type="EMBL" id="CBI66127.1"/>
    </source>
</evidence>
<dbReference type="AlphaFoldDB" id="D7FD70"/>